<evidence type="ECO:0000313" key="2">
    <source>
        <dbReference type="EMBL" id="KAE9627683.1"/>
    </source>
</evidence>
<gene>
    <name evidence="2" type="ORF">GP644_19075</name>
</gene>
<dbReference type="Proteomes" id="UP000441586">
    <property type="component" value="Unassembled WGS sequence"/>
</dbReference>
<feature type="domain" description="NADP-dependent oxidoreductase" evidence="1">
    <location>
        <begin position="19"/>
        <end position="321"/>
    </location>
</feature>
<sequence>MIPPKTNRVGKTDISVTSLSLGGASLGNLGHVVRDSDVTDVLQHAWSAGIRYFDTAPHYGRGLSEQRIGDFFKDIPRDDYVLSTKVGRVLSPGPQLAEADGFVQPLPNAVRYDYSADGILESFESSCERLGTSRVEIVFVHDIGDYTHGAASGARHMEDLMGSGMSALQDLKQAGRIGAIGLGVNESKVCIDVMKQTPLDVILLAGRLTLLDREAEAELLDLCAQQGTSLVLGGIFNSGILATGPKPGAWFDYAPASQEILDKVTALQDSAKAVDLTLAEASLQFALHHPAACSVLLGTGKVSSLQRNLDAANKQLSDAAMTFVTT</sequence>
<dbReference type="EMBL" id="WSFO01000012">
    <property type="protein sequence ID" value="KAE9627683.1"/>
    <property type="molecule type" value="Genomic_DNA"/>
</dbReference>
<dbReference type="InterPro" id="IPR036812">
    <property type="entry name" value="NAD(P)_OxRdtase_dom_sf"/>
</dbReference>
<dbReference type="GO" id="GO:0016491">
    <property type="term" value="F:oxidoreductase activity"/>
    <property type="evidence" value="ECO:0007669"/>
    <property type="project" value="InterPro"/>
</dbReference>
<reference evidence="2 3" key="1">
    <citation type="submission" date="2019-12" db="EMBL/GenBank/DDBJ databases">
        <authorList>
            <person name="Zhang Y.-J."/>
        </authorList>
    </citation>
    <scope>NUCLEOTIDE SEQUENCE [LARGE SCALE GENOMIC DNA]</scope>
    <source>
        <strain evidence="2 3">H18S-6</strain>
    </source>
</reference>
<dbReference type="Pfam" id="PF00248">
    <property type="entry name" value="Aldo_ket_red"/>
    <property type="match status" value="1"/>
</dbReference>
<dbReference type="InterPro" id="IPR023210">
    <property type="entry name" value="NADP_OxRdtase_dom"/>
</dbReference>
<evidence type="ECO:0000259" key="1">
    <source>
        <dbReference type="Pfam" id="PF00248"/>
    </source>
</evidence>
<dbReference type="SUPFAM" id="SSF51430">
    <property type="entry name" value="NAD(P)-linked oxidoreductase"/>
    <property type="match status" value="1"/>
</dbReference>
<comment type="caution">
    <text evidence="2">The sequence shown here is derived from an EMBL/GenBank/DDBJ whole genome shotgun (WGS) entry which is preliminary data.</text>
</comment>
<dbReference type="PANTHER" id="PTHR42686">
    <property type="entry name" value="GH17980P-RELATED"/>
    <property type="match status" value="1"/>
</dbReference>
<dbReference type="InterPro" id="IPR020471">
    <property type="entry name" value="AKR"/>
</dbReference>
<dbReference type="AlphaFoldDB" id="A0A6A4RG46"/>
<name>A0A6A4RG46_9RHOB</name>
<dbReference type="Gene3D" id="3.20.20.100">
    <property type="entry name" value="NADP-dependent oxidoreductase domain"/>
    <property type="match status" value="1"/>
</dbReference>
<dbReference type="RefSeq" id="WP_158981016.1">
    <property type="nucleotide sequence ID" value="NZ_WSFO01000012.1"/>
</dbReference>
<protein>
    <submittedName>
        <fullName evidence="2">Aldo/keto reductase</fullName>
    </submittedName>
</protein>
<dbReference type="PANTHER" id="PTHR42686:SF1">
    <property type="entry name" value="GH17980P-RELATED"/>
    <property type="match status" value="1"/>
</dbReference>
<organism evidence="2 3">
    <name type="scientific">Parasedimentitalea maritima</name>
    <dbReference type="NCBI Taxonomy" id="2578117"/>
    <lineage>
        <taxon>Bacteria</taxon>
        <taxon>Pseudomonadati</taxon>
        <taxon>Pseudomonadota</taxon>
        <taxon>Alphaproteobacteria</taxon>
        <taxon>Rhodobacterales</taxon>
        <taxon>Paracoccaceae</taxon>
        <taxon>Parasedimentitalea</taxon>
    </lineage>
</organism>
<proteinExistence type="predicted"/>
<dbReference type="GO" id="GO:0005829">
    <property type="term" value="C:cytosol"/>
    <property type="evidence" value="ECO:0007669"/>
    <property type="project" value="TreeGrafter"/>
</dbReference>
<accession>A0A6A4RG46</accession>
<evidence type="ECO:0000313" key="3">
    <source>
        <dbReference type="Proteomes" id="UP000441586"/>
    </source>
</evidence>